<protein>
    <submittedName>
        <fullName evidence="2">Uncharacterized protein</fullName>
    </submittedName>
</protein>
<name>A0A7J6W9Y0_THATH</name>
<sequence>MTVSYSYINFDLNTENYLAIDVTCLCFADIREELLYANVEIVSQLNIFVSKSDSYKINLFPDLKDLFVLKGGPGTISKELARKKSLQADFMAYVKKVNVDDKNKAKSLIEGFMTTSSNPKVSSTPEARVGTKKQTGQGSKGKQVAEVFSPGLFVYVGPKREEVSVMKNYSAFIDPIIARVINEGIVLEADDAAIQKQSLFKMCSHMNL</sequence>
<evidence type="ECO:0000313" key="2">
    <source>
        <dbReference type="EMBL" id="KAF5194209.1"/>
    </source>
</evidence>
<evidence type="ECO:0000256" key="1">
    <source>
        <dbReference type="SAM" id="MobiDB-lite"/>
    </source>
</evidence>
<dbReference type="Proteomes" id="UP000554482">
    <property type="component" value="Unassembled WGS sequence"/>
</dbReference>
<keyword evidence="3" id="KW-1185">Reference proteome</keyword>
<reference evidence="2 3" key="1">
    <citation type="submission" date="2020-06" db="EMBL/GenBank/DDBJ databases">
        <title>Transcriptomic and genomic resources for Thalictrum thalictroides and T. hernandezii: Facilitating candidate gene discovery in an emerging model plant lineage.</title>
        <authorList>
            <person name="Arias T."/>
            <person name="Riano-Pachon D.M."/>
            <person name="Di Stilio V.S."/>
        </authorList>
    </citation>
    <scope>NUCLEOTIDE SEQUENCE [LARGE SCALE GENOMIC DNA]</scope>
    <source>
        <strain evidence="3">cv. WT478/WT964</strain>
        <tissue evidence="2">Leaves</tissue>
    </source>
</reference>
<feature type="region of interest" description="Disordered" evidence="1">
    <location>
        <begin position="116"/>
        <end position="140"/>
    </location>
</feature>
<comment type="caution">
    <text evidence="2">The sequence shown here is derived from an EMBL/GenBank/DDBJ whole genome shotgun (WGS) entry which is preliminary data.</text>
</comment>
<feature type="compositionally biased region" description="Polar residues" evidence="1">
    <location>
        <begin position="116"/>
        <end position="125"/>
    </location>
</feature>
<gene>
    <name evidence="2" type="ORF">FRX31_016205</name>
</gene>
<accession>A0A7J6W9Y0</accession>
<dbReference type="AlphaFoldDB" id="A0A7J6W9Y0"/>
<proteinExistence type="predicted"/>
<organism evidence="2 3">
    <name type="scientific">Thalictrum thalictroides</name>
    <name type="common">Rue-anemone</name>
    <name type="synonym">Anemone thalictroides</name>
    <dbReference type="NCBI Taxonomy" id="46969"/>
    <lineage>
        <taxon>Eukaryota</taxon>
        <taxon>Viridiplantae</taxon>
        <taxon>Streptophyta</taxon>
        <taxon>Embryophyta</taxon>
        <taxon>Tracheophyta</taxon>
        <taxon>Spermatophyta</taxon>
        <taxon>Magnoliopsida</taxon>
        <taxon>Ranunculales</taxon>
        <taxon>Ranunculaceae</taxon>
        <taxon>Thalictroideae</taxon>
        <taxon>Thalictrum</taxon>
    </lineage>
</organism>
<dbReference type="EMBL" id="JABWDY010019016">
    <property type="protein sequence ID" value="KAF5194209.1"/>
    <property type="molecule type" value="Genomic_DNA"/>
</dbReference>
<evidence type="ECO:0000313" key="3">
    <source>
        <dbReference type="Proteomes" id="UP000554482"/>
    </source>
</evidence>